<evidence type="ECO:0000313" key="1">
    <source>
        <dbReference type="EMBL" id="KIW28856.1"/>
    </source>
</evidence>
<protein>
    <submittedName>
        <fullName evidence="1">Uncharacterized protein</fullName>
    </submittedName>
</protein>
<reference evidence="1 2" key="1">
    <citation type="submission" date="2015-01" db="EMBL/GenBank/DDBJ databases">
        <title>The Genome Sequence of Cladophialophora immunda CBS83496.</title>
        <authorList>
            <consortium name="The Broad Institute Genomics Platform"/>
            <person name="Cuomo C."/>
            <person name="de Hoog S."/>
            <person name="Gorbushina A."/>
            <person name="Stielow B."/>
            <person name="Teixiera M."/>
            <person name="Abouelleil A."/>
            <person name="Chapman S.B."/>
            <person name="Priest M."/>
            <person name="Young S.K."/>
            <person name="Wortman J."/>
            <person name="Nusbaum C."/>
            <person name="Birren B."/>
        </authorList>
    </citation>
    <scope>NUCLEOTIDE SEQUENCE [LARGE SCALE GENOMIC DNA]</scope>
    <source>
        <strain evidence="1 2">CBS 83496</strain>
    </source>
</reference>
<dbReference type="HOGENOM" id="CLU_1461155_0_0_1"/>
<dbReference type="EMBL" id="KN847042">
    <property type="protein sequence ID" value="KIW28856.1"/>
    <property type="molecule type" value="Genomic_DNA"/>
</dbReference>
<dbReference type="Proteomes" id="UP000054466">
    <property type="component" value="Unassembled WGS sequence"/>
</dbReference>
<keyword evidence="2" id="KW-1185">Reference proteome</keyword>
<sequence>MTSPKQPGQLLIVILGDPEVSETLSRQFDTVERPDKPVHVPSRDAPHRLIRTGENETEILIELWDRGGYDTHGIVNFYCSRGQAFIIAFSMNSKKTFDAIRKFKSAIEQAGRGQCPQTLVGMYNPSRQVEVTEQDAKELATELKLGYFIVQTTSFDQVMAPFFHLCRRQSQQTESDMLDIQPPAG</sequence>
<dbReference type="GO" id="GO:0005525">
    <property type="term" value="F:GTP binding"/>
    <property type="evidence" value="ECO:0007669"/>
    <property type="project" value="InterPro"/>
</dbReference>
<dbReference type="InterPro" id="IPR027417">
    <property type="entry name" value="P-loop_NTPase"/>
</dbReference>
<organism evidence="1 2">
    <name type="scientific">Cladophialophora immunda</name>
    <dbReference type="NCBI Taxonomy" id="569365"/>
    <lineage>
        <taxon>Eukaryota</taxon>
        <taxon>Fungi</taxon>
        <taxon>Dikarya</taxon>
        <taxon>Ascomycota</taxon>
        <taxon>Pezizomycotina</taxon>
        <taxon>Eurotiomycetes</taxon>
        <taxon>Chaetothyriomycetidae</taxon>
        <taxon>Chaetothyriales</taxon>
        <taxon>Herpotrichiellaceae</taxon>
        <taxon>Cladophialophora</taxon>
    </lineage>
</organism>
<dbReference type="GO" id="GO:0003924">
    <property type="term" value="F:GTPase activity"/>
    <property type="evidence" value="ECO:0007669"/>
    <property type="project" value="InterPro"/>
</dbReference>
<dbReference type="GeneID" id="27343913"/>
<dbReference type="Pfam" id="PF00071">
    <property type="entry name" value="Ras"/>
    <property type="match status" value="1"/>
</dbReference>
<accession>A0A0D1ZLL5</accession>
<dbReference type="OrthoDB" id="4160023at2759"/>
<dbReference type="Gene3D" id="3.40.50.300">
    <property type="entry name" value="P-loop containing nucleotide triphosphate hydrolases"/>
    <property type="match status" value="1"/>
</dbReference>
<dbReference type="STRING" id="569365.A0A0D1ZLL5"/>
<evidence type="ECO:0000313" key="2">
    <source>
        <dbReference type="Proteomes" id="UP000054466"/>
    </source>
</evidence>
<proteinExistence type="predicted"/>
<dbReference type="VEuPathDB" id="FungiDB:PV07_04719"/>
<dbReference type="SMART" id="SM00173">
    <property type="entry name" value="RAS"/>
    <property type="match status" value="1"/>
</dbReference>
<gene>
    <name evidence="1" type="ORF">PV07_04719</name>
</gene>
<name>A0A0D1ZLL5_9EURO</name>
<dbReference type="AlphaFoldDB" id="A0A0D1ZLL5"/>
<dbReference type="RefSeq" id="XP_016249072.1">
    <property type="nucleotide sequence ID" value="XM_016391553.1"/>
</dbReference>
<dbReference type="InterPro" id="IPR001806">
    <property type="entry name" value="Small_GTPase"/>
</dbReference>
<dbReference type="PROSITE" id="PS51419">
    <property type="entry name" value="RAB"/>
    <property type="match status" value="1"/>
</dbReference>
<dbReference type="SUPFAM" id="SSF52540">
    <property type="entry name" value="P-loop containing nucleoside triphosphate hydrolases"/>
    <property type="match status" value="1"/>
</dbReference>